<proteinExistence type="predicted"/>
<gene>
    <name evidence="3" type="ORF">BCR38DRAFT_504115</name>
</gene>
<reference evidence="3 4" key="1">
    <citation type="submission" date="2016-07" db="EMBL/GenBank/DDBJ databases">
        <title>Pervasive Adenine N6-methylation of Active Genes in Fungi.</title>
        <authorList>
            <consortium name="DOE Joint Genome Institute"/>
            <person name="Mondo S.J."/>
            <person name="Dannebaum R.O."/>
            <person name="Kuo R.C."/>
            <person name="Labutti K."/>
            <person name="Haridas S."/>
            <person name="Kuo A."/>
            <person name="Salamov A."/>
            <person name="Ahrendt S.R."/>
            <person name="Lipzen A."/>
            <person name="Sullivan W."/>
            <person name="Andreopoulos W.B."/>
            <person name="Clum A."/>
            <person name="Lindquist E."/>
            <person name="Daum C."/>
            <person name="Ramamoorthy G.K."/>
            <person name="Gryganskyi A."/>
            <person name="Culley D."/>
            <person name="Magnuson J.K."/>
            <person name="James T.Y."/>
            <person name="O'Malley M.A."/>
            <person name="Stajich J.E."/>
            <person name="Spatafora J.W."/>
            <person name="Visel A."/>
            <person name="Grigoriev I.V."/>
        </authorList>
    </citation>
    <scope>NUCLEOTIDE SEQUENCE [LARGE SCALE GENOMIC DNA]</scope>
    <source>
        <strain evidence="3 4">CBS 129021</strain>
    </source>
</reference>
<keyword evidence="4" id="KW-1185">Reference proteome</keyword>
<feature type="signal peptide" evidence="2">
    <location>
        <begin position="1"/>
        <end position="23"/>
    </location>
</feature>
<keyword evidence="2" id="KW-0732">Signal</keyword>
<dbReference type="OrthoDB" id="3009728at2759"/>
<feature type="transmembrane region" description="Helical" evidence="1">
    <location>
        <begin position="159"/>
        <end position="184"/>
    </location>
</feature>
<keyword evidence="1" id="KW-1133">Transmembrane helix</keyword>
<dbReference type="InParanoid" id="A0A1Y2EFZ8"/>
<feature type="transmembrane region" description="Helical" evidence="1">
    <location>
        <begin position="89"/>
        <end position="106"/>
    </location>
</feature>
<feature type="transmembrane region" description="Helical" evidence="1">
    <location>
        <begin position="190"/>
        <end position="210"/>
    </location>
</feature>
<dbReference type="AlphaFoldDB" id="A0A1Y2EFZ8"/>
<comment type="caution">
    <text evidence="3">The sequence shown here is derived from an EMBL/GenBank/DDBJ whole genome shotgun (WGS) entry which is preliminary data.</text>
</comment>
<accession>A0A1Y2EFZ8</accession>
<evidence type="ECO:0000313" key="4">
    <source>
        <dbReference type="Proteomes" id="UP000193689"/>
    </source>
</evidence>
<keyword evidence="1" id="KW-0812">Transmembrane</keyword>
<feature type="chain" id="PRO_5012305196" evidence="2">
    <location>
        <begin position="24"/>
        <end position="435"/>
    </location>
</feature>
<dbReference type="RefSeq" id="XP_040720452.1">
    <property type="nucleotide sequence ID" value="XM_040864893.1"/>
</dbReference>
<evidence type="ECO:0000313" key="3">
    <source>
        <dbReference type="EMBL" id="ORY70502.1"/>
    </source>
</evidence>
<keyword evidence="1" id="KW-0472">Membrane</keyword>
<protein>
    <submittedName>
        <fullName evidence="3">Uncharacterized protein</fullName>
    </submittedName>
</protein>
<name>A0A1Y2EFZ8_9PEZI</name>
<dbReference type="GeneID" id="63781105"/>
<organism evidence="3 4">
    <name type="scientific">Pseudomassariella vexata</name>
    <dbReference type="NCBI Taxonomy" id="1141098"/>
    <lineage>
        <taxon>Eukaryota</taxon>
        <taxon>Fungi</taxon>
        <taxon>Dikarya</taxon>
        <taxon>Ascomycota</taxon>
        <taxon>Pezizomycotina</taxon>
        <taxon>Sordariomycetes</taxon>
        <taxon>Xylariomycetidae</taxon>
        <taxon>Amphisphaeriales</taxon>
        <taxon>Pseudomassariaceae</taxon>
        <taxon>Pseudomassariella</taxon>
    </lineage>
</organism>
<sequence length="435" mass="47806">MKFNLTTLAALALLSTAAPPVVAAPTHQFDQFFPGWDSMLQELLRENCSAPYAPYRTGNVDFNAGSSSLVTPVIECILSQFPEFRKAELTASAVILGLLPSILMGLGSTAAETSYWGSEFTETVARFVEGAETIHLVLPRWSLGAVPPAWRPVISVLEYLVAGGAVANVVMLAYQLGVHAIVVFAPETVFLLPLWTFFAVLIHLAGVLSLHLRVRVVRVQGGHKKYVERRGTGFGEWVPEEVVPSAFQSPKKLQWREGENALFEMITWLLGVGTVTHMVLGTLVLSSMLFFSVVDSVTIVARYMVSSIACRAVLRFELSGMREGTKYQGAEGRQEEEEVELTQGSRVNSVEMRSWLFYSPEVHKLASTLVGGTWVVNKNGFPEVVLPGLGLGLGGFIPSGYEIQDNIPEQSWLKQSEDCECACCGFMRYWSKSSR</sequence>
<evidence type="ECO:0000256" key="2">
    <source>
        <dbReference type="SAM" id="SignalP"/>
    </source>
</evidence>
<dbReference type="EMBL" id="MCFJ01000002">
    <property type="protein sequence ID" value="ORY70502.1"/>
    <property type="molecule type" value="Genomic_DNA"/>
</dbReference>
<dbReference type="Proteomes" id="UP000193689">
    <property type="component" value="Unassembled WGS sequence"/>
</dbReference>
<evidence type="ECO:0000256" key="1">
    <source>
        <dbReference type="SAM" id="Phobius"/>
    </source>
</evidence>